<dbReference type="SUPFAM" id="SSF142433">
    <property type="entry name" value="CinA-like"/>
    <property type="match status" value="1"/>
</dbReference>
<dbReference type="PIRSF" id="PIRSF006728">
    <property type="entry name" value="CinA"/>
    <property type="match status" value="1"/>
</dbReference>
<evidence type="ECO:0000313" key="4">
    <source>
        <dbReference type="Proteomes" id="UP000031802"/>
    </source>
</evidence>
<dbReference type="InterPro" id="IPR036425">
    <property type="entry name" value="MoaB/Mog-like_dom_sf"/>
</dbReference>
<reference evidence="4" key="1">
    <citation type="submission" date="2014-04" db="EMBL/GenBank/DDBJ databases">
        <title>Whole-Genome optical mapping and complete genome sequence of Sphingobacterium deserti sp. nov., a new spaces isolated from desert in the west of China.</title>
        <authorList>
            <person name="Teng C."/>
            <person name="Zhou Z."/>
            <person name="Li X."/>
            <person name="Chen M."/>
            <person name="Lin M."/>
            <person name="Wang L."/>
            <person name="Su S."/>
            <person name="Zhang C."/>
            <person name="Zhang W."/>
        </authorList>
    </citation>
    <scope>NUCLEOTIDE SEQUENCE [LARGE SCALE GENOMIC DNA]</scope>
    <source>
        <strain evidence="4">ACCC05744</strain>
    </source>
</reference>
<dbReference type="STRING" id="1229276.DI53_2580"/>
<accession>A0A0B8T6I3</accession>
<keyword evidence="4" id="KW-1185">Reference proteome</keyword>
<dbReference type="InterPro" id="IPR050101">
    <property type="entry name" value="CinA"/>
</dbReference>
<dbReference type="SUPFAM" id="SSF53218">
    <property type="entry name" value="Molybdenum cofactor biosynthesis proteins"/>
    <property type="match status" value="1"/>
</dbReference>
<evidence type="ECO:0000259" key="2">
    <source>
        <dbReference type="SMART" id="SM00852"/>
    </source>
</evidence>
<dbReference type="NCBIfam" id="NF001813">
    <property type="entry name" value="PRK00549.1"/>
    <property type="match status" value="1"/>
</dbReference>
<dbReference type="Pfam" id="PF00994">
    <property type="entry name" value="MoCF_biosynth"/>
    <property type="match status" value="1"/>
</dbReference>
<dbReference type="AlphaFoldDB" id="A0A0B8T6I3"/>
<feature type="domain" description="MoaB/Mog" evidence="2">
    <location>
        <begin position="4"/>
        <end position="171"/>
    </location>
</feature>
<dbReference type="eggNOG" id="COG1546">
    <property type="taxonomic scope" value="Bacteria"/>
</dbReference>
<dbReference type="eggNOG" id="COG1058">
    <property type="taxonomic scope" value="Bacteria"/>
</dbReference>
<sequence length="420" mass="45649">MKAEIITIGDEILNGQIVDTNSAWIAQQFAPMHISVKQISSIADTGPAIADALKQAEERADIIVVTGGLGPTKDDVTKLTAAAYFNTSLVRDPQVLLHVQEIFSRLRTGDMPEINKQQADVLANAQVLFNDVGTAPGMFVQQNSKFYFFLPGVPYEMKYLIEHRVLPVLRDLSPNTFVYNAHLLTVGIGESHLARQIEDIEAAMPPYIKLAYLPKLGLVRLRFTAVGSDYHMLREETDRHASLVAARLGSFVVANEDISFPALIVRRFTEKSLRLATAESCTGGTVAAELTAVAGASQMFQGGVVAYANQVKVDFLRVDFDTLQAFGAVSEQVVKQMAEGAKQAFGTDYAIATSGVAGPGGGSPEKPVGMVCIAVCGKSETMVKTYHFKNDRTINIQRATMAALTMLWNLFQKEGLDSIE</sequence>
<dbReference type="OrthoDB" id="9801454at2"/>
<dbReference type="InterPro" id="IPR008136">
    <property type="entry name" value="CinA_C"/>
</dbReference>
<protein>
    <recommendedName>
        <fullName evidence="1">CinA-like protein</fullName>
    </recommendedName>
</protein>
<dbReference type="Gene3D" id="3.40.980.10">
    <property type="entry name" value="MoaB/Mog-like domain"/>
    <property type="match status" value="1"/>
</dbReference>
<dbReference type="CDD" id="cd00885">
    <property type="entry name" value="cinA"/>
    <property type="match status" value="1"/>
</dbReference>
<organism evidence="3 4">
    <name type="scientific">Sphingobacterium deserti</name>
    <dbReference type="NCBI Taxonomy" id="1229276"/>
    <lineage>
        <taxon>Bacteria</taxon>
        <taxon>Pseudomonadati</taxon>
        <taxon>Bacteroidota</taxon>
        <taxon>Sphingobacteriia</taxon>
        <taxon>Sphingobacteriales</taxon>
        <taxon>Sphingobacteriaceae</taxon>
        <taxon>Sphingobacterium</taxon>
    </lineage>
</organism>
<dbReference type="NCBIfam" id="TIGR00200">
    <property type="entry name" value="cinA_nterm"/>
    <property type="match status" value="1"/>
</dbReference>
<dbReference type="SMART" id="SM00852">
    <property type="entry name" value="MoCF_biosynth"/>
    <property type="match status" value="1"/>
</dbReference>
<dbReference type="Proteomes" id="UP000031802">
    <property type="component" value="Unassembled WGS sequence"/>
</dbReference>
<evidence type="ECO:0000256" key="1">
    <source>
        <dbReference type="HAMAP-Rule" id="MF_00226"/>
    </source>
</evidence>
<dbReference type="PANTHER" id="PTHR13939">
    <property type="entry name" value="NICOTINAMIDE-NUCLEOTIDE AMIDOHYDROLASE PNCC"/>
    <property type="match status" value="1"/>
</dbReference>
<dbReference type="HAMAP" id="MF_00226_B">
    <property type="entry name" value="CinA_B"/>
    <property type="match status" value="1"/>
</dbReference>
<gene>
    <name evidence="3" type="ORF">DI53_2580</name>
</gene>
<dbReference type="InterPro" id="IPR008135">
    <property type="entry name" value="Competence-induced_CinA"/>
</dbReference>
<dbReference type="Pfam" id="PF02464">
    <property type="entry name" value="CinA"/>
    <property type="match status" value="1"/>
</dbReference>
<proteinExistence type="inferred from homology"/>
<comment type="similarity">
    <text evidence="1">Belongs to the CinA family.</text>
</comment>
<dbReference type="Pfam" id="PF18146">
    <property type="entry name" value="CinA_KH"/>
    <property type="match status" value="1"/>
</dbReference>
<dbReference type="PANTHER" id="PTHR13939:SF0">
    <property type="entry name" value="NMN AMIDOHYDROLASE-LIKE PROTEIN YFAY"/>
    <property type="match status" value="1"/>
</dbReference>
<dbReference type="InterPro" id="IPR001453">
    <property type="entry name" value="MoaB/Mog_dom"/>
</dbReference>
<dbReference type="InterPro" id="IPR041424">
    <property type="entry name" value="CinA_KH"/>
</dbReference>
<comment type="caution">
    <text evidence="3">The sequence shown here is derived from an EMBL/GenBank/DDBJ whole genome shotgun (WGS) entry which is preliminary data.</text>
</comment>
<dbReference type="NCBIfam" id="TIGR00177">
    <property type="entry name" value="molyb_syn"/>
    <property type="match status" value="1"/>
</dbReference>
<reference evidence="3 4" key="2">
    <citation type="journal article" date="2015" name="PLoS ONE">
        <title>Whole-Genome Optical Mapping and Finished Genome Sequence of Sphingobacterium deserti sp. nov., a New Species Isolated from the Western Desert of China.</title>
        <authorList>
            <person name="Teng C."/>
            <person name="Zhou Z."/>
            <person name="Molnar I."/>
            <person name="Li X."/>
            <person name="Tang R."/>
            <person name="Chen M."/>
            <person name="Wang L."/>
            <person name="Su S."/>
            <person name="Zhang W."/>
            <person name="Lin M."/>
        </authorList>
    </citation>
    <scope>NUCLEOTIDE SEQUENCE [LARGE SCALE GENOMIC DNA]</scope>
    <source>
        <strain evidence="4">ACCC05744</strain>
    </source>
</reference>
<evidence type="ECO:0000313" key="3">
    <source>
        <dbReference type="EMBL" id="KGE13659.1"/>
    </source>
</evidence>
<dbReference type="EMBL" id="JJMU01000047">
    <property type="protein sequence ID" value="KGE13659.1"/>
    <property type="molecule type" value="Genomic_DNA"/>
</dbReference>
<dbReference type="NCBIfam" id="TIGR00199">
    <property type="entry name" value="PncC_domain"/>
    <property type="match status" value="1"/>
</dbReference>
<dbReference type="InterPro" id="IPR036653">
    <property type="entry name" value="CinA-like_C"/>
</dbReference>
<name>A0A0B8T6I3_9SPHI</name>
<dbReference type="RefSeq" id="WP_037499996.1">
    <property type="nucleotide sequence ID" value="NZ_JJMU01000047.1"/>
</dbReference>
<dbReference type="PATRIC" id="fig|1229276.3.peg.2653"/>
<dbReference type="Gene3D" id="3.90.950.20">
    <property type="entry name" value="CinA-like"/>
    <property type="match status" value="1"/>
</dbReference>